<evidence type="ECO:0000313" key="4">
    <source>
        <dbReference type="EMBL" id="PKG25603.1"/>
    </source>
</evidence>
<dbReference type="InterPro" id="IPR043129">
    <property type="entry name" value="ATPase_NBD"/>
</dbReference>
<evidence type="ECO:0000256" key="3">
    <source>
        <dbReference type="ARBA" id="ARBA00022629"/>
    </source>
</evidence>
<accession>A0A2N0Z7Z7</accession>
<evidence type="ECO:0000256" key="1">
    <source>
        <dbReference type="ARBA" id="ARBA00002486"/>
    </source>
</evidence>
<comment type="function">
    <text evidence="1">Transcriptional repressor of xylose-utilizing enzymes.</text>
</comment>
<gene>
    <name evidence="4" type="ORF">CWS01_01805</name>
</gene>
<dbReference type="PANTHER" id="PTHR18964:SF149">
    <property type="entry name" value="BIFUNCTIONAL UDP-N-ACETYLGLUCOSAMINE 2-EPIMERASE_N-ACETYLMANNOSAMINE KINASE"/>
    <property type="match status" value="1"/>
</dbReference>
<dbReference type="InterPro" id="IPR000600">
    <property type="entry name" value="ROK"/>
</dbReference>
<dbReference type="OrthoDB" id="9796533at2"/>
<dbReference type="Gene3D" id="1.10.10.10">
    <property type="entry name" value="Winged helix-like DNA-binding domain superfamily/Winged helix DNA-binding domain"/>
    <property type="match status" value="1"/>
</dbReference>
<dbReference type="AlphaFoldDB" id="A0A2N0Z7Z7"/>
<name>A0A2N0Z7Z7_9BACI</name>
<protein>
    <submittedName>
        <fullName evidence="4">ROK family protein</fullName>
    </submittedName>
</protein>
<dbReference type="InterPro" id="IPR036388">
    <property type="entry name" value="WH-like_DNA-bd_sf"/>
</dbReference>
<dbReference type="RefSeq" id="WP_101175327.1">
    <property type="nucleotide sequence ID" value="NZ_PISE01000003.1"/>
</dbReference>
<keyword evidence="3" id="KW-0119">Carbohydrate metabolism</keyword>
<dbReference type="Pfam" id="PF00480">
    <property type="entry name" value="ROK"/>
    <property type="match status" value="1"/>
</dbReference>
<dbReference type="InterPro" id="IPR036390">
    <property type="entry name" value="WH_DNA-bd_sf"/>
</dbReference>
<dbReference type="Gene3D" id="3.30.420.40">
    <property type="match status" value="2"/>
</dbReference>
<reference evidence="4 5" key="1">
    <citation type="journal article" date="2003" name="Int. J. Syst. Evol. Microbiol.">
        <title>Bacillus nealsonii sp. nov., isolated from a spacecraft-assembly facility, whose spores are gamma-radiation resistant.</title>
        <authorList>
            <person name="Venkateswaran K."/>
            <person name="Kempf M."/>
            <person name="Chen F."/>
            <person name="Satomi M."/>
            <person name="Nicholson W."/>
            <person name="Kern R."/>
        </authorList>
    </citation>
    <scope>NUCLEOTIDE SEQUENCE [LARGE SCALE GENOMIC DNA]</scope>
    <source>
        <strain evidence="4 5">FO-92</strain>
    </source>
</reference>
<organism evidence="4 5">
    <name type="scientific">Niallia nealsonii</name>
    <dbReference type="NCBI Taxonomy" id="115979"/>
    <lineage>
        <taxon>Bacteria</taxon>
        <taxon>Bacillati</taxon>
        <taxon>Bacillota</taxon>
        <taxon>Bacilli</taxon>
        <taxon>Bacillales</taxon>
        <taxon>Bacillaceae</taxon>
        <taxon>Niallia</taxon>
    </lineage>
</organism>
<proteinExistence type="inferred from homology"/>
<dbReference type="CDD" id="cd24076">
    <property type="entry name" value="ASKHA_ATPase_ROK_BsXylR-like"/>
    <property type="match status" value="1"/>
</dbReference>
<dbReference type="SUPFAM" id="SSF46785">
    <property type="entry name" value="Winged helix' DNA-binding domain"/>
    <property type="match status" value="1"/>
</dbReference>
<comment type="similarity">
    <text evidence="2">Belongs to the ROK (NagC/XylR) family.</text>
</comment>
<dbReference type="Pfam" id="PF13412">
    <property type="entry name" value="HTH_24"/>
    <property type="match status" value="1"/>
</dbReference>
<dbReference type="PANTHER" id="PTHR18964">
    <property type="entry name" value="ROK (REPRESSOR, ORF, KINASE) FAMILY"/>
    <property type="match status" value="1"/>
</dbReference>
<dbReference type="SUPFAM" id="SSF53067">
    <property type="entry name" value="Actin-like ATPase domain"/>
    <property type="match status" value="1"/>
</dbReference>
<dbReference type="GO" id="GO:0042732">
    <property type="term" value="P:D-xylose metabolic process"/>
    <property type="evidence" value="ECO:0007669"/>
    <property type="project" value="UniProtKB-KW"/>
</dbReference>
<comment type="caution">
    <text evidence="4">The sequence shown here is derived from an EMBL/GenBank/DDBJ whole genome shotgun (WGS) entry which is preliminary data.</text>
</comment>
<evidence type="ECO:0000256" key="2">
    <source>
        <dbReference type="ARBA" id="ARBA00006479"/>
    </source>
</evidence>
<evidence type="ECO:0000313" key="5">
    <source>
        <dbReference type="Proteomes" id="UP000233375"/>
    </source>
</evidence>
<keyword evidence="5" id="KW-1185">Reference proteome</keyword>
<dbReference type="EMBL" id="PISE01000003">
    <property type="protein sequence ID" value="PKG25603.1"/>
    <property type="molecule type" value="Genomic_DNA"/>
</dbReference>
<dbReference type="Proteomes" id="UP000233375">
    <property type="component" value="Unassembled WGS sequence"/>
</dbReference>
<keyword evidence="3" id="KW-0859">Xylose metabolism</keyword>
<sequence length="393" mass="42630">MHVTWNQQLVKKENKSLVLSLIISHSPISRADIAQQSGLNKGTVSSLVSELLEEQLIYESGPGESSGGRRPVMLLFNQGAGYSIGLDLGVNYIFGVLTDLQGNIVVQKNEKYKNSSFEETLQLIQKVISFLISAAPSSPYGIVGIGIGAPGIVNKEGDILLAPNLGWKNISLKTEIENVYNVPVIVENEANAGAYGEKKFGSGKHFDHLVYVSAGIGIGAGIIMNGELYNGFNGYSGEVGHMTIDRNGIKCICGNKGCWELYASEQALLSKAQIVNINNKTELSLGELMERARNGEQAVITLLEEIGQNLAIGIINIIHTFNPQQIIIGNRLAAAKQWIEPQVQSTINNFTLPFHQTDIKINFSDLTLPASALGVAAFSSENFLKSRLQMNKE</sequence>